<dbReference type="Proteomes" id="UP000323884">
    <property type="component" value="Unassembled WGS sequence"/>
</dbReference>
<evidence type="ECO:0008006" key="3">
    <source>
        <dbReference type="Google" id="ProtNLM"/>
    </source>
</evidence>
<reference evidence="1 2" key="1">
    <citation type="submission" date="2019-08" db="EMBL/GenBank/DDBJ databases">
        <title>Draft genome sequence of Chryseobacterium sp. Gsoil 183.</title>
        <authorList>
            <person name="Im W.-T."/>
        </authorList>
    </citation>
    <scope>NUCLEOTIDE SEQUENCE [LARGE SCALE GENOMIC DNA]</scope>
    <source>
        <strain evidence="1 2">Gsoil 183</strain>
    </source>
</reference>
<organism evidence="1 2">
    <name type="scientific">Chryseobacterium panacisoli</name>
    <dbReference type="NCBI Taxonomy" id="1807141"/>
    <lineage>
        <taxon>Bacteria</taxon>
        <taxon>Pseudomonadati</taxon>
        <taxon>Bacteroidota</taxon>
        <taxon>Flavobacteriia</taxon>
        <taxon>Flavobacteriales</taxon>
        <taxon>Weeksellaceae</taxon>
        <taxon>Chryseobacterium group</taxon>
        <taxon>Chryseobacterium</taxon>
    </lineage>
</organism>
<dbReference type="OrthoDB" id="1073749at2"/>
<accession>A0A5D8ZFD8</accession>
<proteinExistence type="predicted"/>
<gene>
    <name evidence="1" type="ORF">FW781_19615</name>
</gene>
<name>A0A5D8ZFD8_9FLAO</name>
<keyword evidence="2" id="KW-1185">Reference proteome</keyword>
<protein>
    <recommendedName>
        <fullName evidence="3">SPASM domain peptide maturase, grasp-with-spasm system</fullName>
    </recommendedName>
</protein>
<evidence type="ECO:0000313" key="1">
    <source>
        <dbReference type="EMBL" id="TZF93176.1"/>
    </source>
</evidence>
<sequence>MELTCLSHNRDKKLFLFSCCIPVKGSARGAIYDLQRDDIELVPNSLVDFIGYINKKSVQNIIDEWGDNEIAWEYLELLIQKEFIFFSSEDHFPKLSHKCFNDDTSKIEFMTIVLSEFVVRNSKAIVERIEYLGVKCLYLHLPPGTDWEQILEFTYFLKQSCVISLSISLPYQKDFNPNAIKEQRLKNLYFYSSPYSESIEIYNVNSYFLEYNEEEFLFPRAGINSISINHRAFLTGKKANLGLYKTVFVNAKGMLQLNSIDIKEYGCILDSDMENNLFLLSEVWNIKRDKIMPCRKCELKYACTANFIPTYDDKKKMYFINCNYNPSTNEWFT</sequence>
<dbReference type="AlphaFoldDB" id="A0A5D8ZFD8"/>
<dbReference type="EMBL" id="VTRU01000006">
    <property type="protein sequence ID" value="TZF93176.1"/>
    <property type="molecule type" value="Genomic_DNA"/>
</dbReference>
<evidence type="ECO:0000313" key="2">
    <source>
        <dbReference type="Proteomes" id="UP000323884"/>
    </source>
</evidence>
<comment type="caution">
    <text evidence="1">The sequence shown here is derived from an EMBL/GenBank/DDBJ whole genome shotgun (WGS) entry which is preliminary data.</text>
</comment>
<dbReference type="RefSeq" id="WP_149388967.1">
    <property type="nucleotide sequence ID" value="NZ_VTRU01000006.1"/>
</dbReference>